<evidence type="ECO:0000313" key="5">
    <source>
        <dbReference type="Proteomes" id="UP000294530"/>
    </source>
</evidence>
<gene>
    <name evidence="4" type="ORF">CCR75_003975</name>
</gene>
<evidence type="ECO:0000256" key="2">
    <source>
        <dbReference type="SAM" id="Phobius"/>
    </source>
</evidence>
<name>A0A976FNQ7_BRELC</name>
<comment type="caution">
    <text evidence="4">The sequence shown here is derived from an EMBL/GenBank/DDBJ whole genome shotgun (WGS) entry which is preliminary data.</text>
</comment>
<proteinExistence type="predicted"/>
<protein>
    <submittedName>
        <fullName evidence="4">Uncharacterized protein</fullName>
    </submittedName>
</protein>
<feature type="transmembrane region" description="Helical" evidence="2">
    <location>
        <begin position="260"/>
        <end position="279"/>
    </location>
</feature>
<keyword evidence="2" id="KW-0472">Membrane</keyword>
<evidence type="ECO:0000256" key="3">
    <source>
        <dbReference type="SAM" id="SignalP"/>
    </source>
</evidence>
<sequence>MARVKIVFVILSLFSVCASGEDTSDRLNEIFAAQMEETQRTFTSVEQQLVAAQETAELYVVEDTQLQLFMLETRTKILIAQEEVENEIMTAHQEVDRVRQLALENVATWKKTLQGLRDATQKMEEALQNAKAIKECQANVEAQNKLKEKVTAELEILQELEKRRALETHLENEEIKRLQEELQALENSDKLSEVQRLHQEVQNLEQEQESTLEKINSALATNGEKVKNLEDVTPVKRLLDWFGLAENVLLHAVALLYRQLMLPVVVILGFFLLLTVLIAKFHAMMQARRNQRVLYSEYPTSHHVDAQRQ</sequence>
<evidence type="ECO:0000313" key="4">
    <source>
        <dbReference type="EMBL" id="TDH70227.1"/>
    </source>
</evidence>
<dbReference type="EMBL" id="SHOA02000010">
    <property type="protein sequence ID" value="TDH70227.1"/>
    <property type="molecule type" value="Genomic_DNA"/>
</dbReference>
<keyword evidence="1" id="KW-0175">Coiled coil</keyword>
<accession>A0A976FNQ7</accession>
<feature type="signal peptide" evidence="3">
    <location>
        <begin position="1"/>
        <end position="20"/>
    </location>
</feature>
<dbReference type="AlphaFoldDB" id="A0A976FNQ7"/>
<organism evidence="4 5">
    <name type="scientific">Bremia lactucae</name>
    <name type="common">Lettuce downy mildew</name>
    <dbReference type="NCBI Taxonomy" id="4779"/>
    <lineage>
        <taxon>Eukaryota</taxon>
        <taxon>Sar</taxon>
        <taxon>Stramenopiles</taxon>
        <taxon>Oomycota</taxon>
        <taxon>Peronosporomycetes</taxon>
        <taxon>Peronosporales</taxon>
        <taxon>Peronosporaceae</taxon>
        <taxon>Bremia</taxon>
    </lineage>
</organism>
<dbReference type="Proteomes" id="UP000294530">
    <property type="component" value="Unassembled WGS sequence"/>
</dbReference>
<dbReference type="OrthoDB" id="165641at2759"/>
<feature type="chain" id="PRO_5038067753" evidence="3">
    <location>
        <begin position="21"/>
        <end position="309"/>
    </location>
</feature>
<dbReference type="RefSeq" id="XP_067819726.1">
    <property type="nucleotide sequence ID" value="XM_067962066.1"/>
</dbReference>
<evidence type="ECO:0000256" key="1">
    <source>
        <dbReference type="SAM" id="Coils"/>
    </source>
</evidence>
<keyword evidence="3" id="KW-0732">Signal</keyword>
<keyword evidence="5" id="KW-1185">Reference proteome</keyword>
<feature type="coiled-coil region" evidence="1">
    <location>
        <begin position="81"/>
        <end position="221"/>
    </location>
</feature>
<dbReference type="GeneID" id="94347737"/>
<reference evidence="4 5" key="1">
    <citation type="journal article" date="2021" name="Genome Biol.">
        <title>AFLAP: assembly-free linkage analysis pipeline using k-mers from genome sequencing data.</title>
        <authorList>
            <person name="Fletcher K."/>
            <person name="Zhang L."/>
            <person name="Gil J."/>
            <person name="Han R."/>
            <person name="Cavanaugh K."/>
            <person name="Michelmore R."/>
        </authorList>
    </citation>
    <scope>NUCLEOTIDE SEQUENCE [LARGE SCALE GENOMIC DNA]</scope>
    <source>
        <strain evidence="4 5">SF5</strain>
    </source>
</reference>
<keyword evidence="2" id="KW-0812">Transmembrane</keyword>
<keyword evidence="2" id="KW-1133">Transmembrane helix</keyword>
<dbReference type="KEGG" id="blac:94347737"/>